<organism evidence="9 10">
    <name type="scientific">Desulfobacter hydrogenophilus</name>
    <dbReference type="NCBI Taxonomy" id="2291"/>
    <lineage>
        <taxon>Bacteria</taxon>
        <taxon>Pseudomonadati</taxon>
        <taxon>Thermodesulfobacteriota</taxon>
        <taxon>Desulfobacteria</taxon>
        <taxon>Desulfobacterales</taxon>
        <taxon>Desulfobacteraceae</taxon>
        <taxon>Desulfobacter</taxon>
    </lineage>
</organism>
<dbReference type="InterPro" id="IPR056329">
    <property type="entry name" value="CON_HrpB"/>
</dbReference>
<dbReference type="NCBIfam" id="TIGR01970">
    <property type="entry name" value="DEAH_box_HrpB"/>
    <property type="match status" value="1"/>
</dbReference>
<dbReference type="CDD" id="cd17990">
    <property type="entry name" value="DEXHc_HrpB"/>
    <property type="match status" value="1"/>
</dbReference>
<dbReference type="Pfam" id="PF00271">
    <property type="entry name" value="Helicase_C"/>
    <property type="match status" value="1"/>
</dbReference>
<dbReference type="PROSITE" id="PS51192">
    <property type="entry name" value="HELICASE_ATP_BIND_1"/>
    <property type="match status" value="1"/>
</dbReference>
<dbReference type="AlphaFoldDB" id="A0A328FK46"/>
<dbReference type="Gene3D" id="3.40.50.300">
    <property type="entry name" value="P-loop containing nucleotide triphosphate hydrolases"/>
    <property type="match status" value="2"/>
</dbReference>
<dbReference type="InterPro" id="IPR010225">
    <property type="entry name" value="HrpB"/>
</dbReference>
<evidence type="ECO:0000313" key="8">
    <source>
        <dbReference type="EMBL" id="QBH12878.1"/>
    </source>
</evidence>
<feature type="domain" description="Helicase C-terminal" evidence="7">
    <location>
        <begin position="235"/>
        <end position="402"/>
    </location>
</feature>
<dbReference type="SMART" id="SM00490">
    <property type="entry name" value="HELICc"/>
    <property type="match status" value="1"/>
</dbReference>
<gene>
    <name evidence="9" type="primary">hrpB</name>
    <name evidence="9" type="ORF">DO021_00075</name>
    <name evidence="8" type="ORF">EYB58_08095</name>
</gene>
<dbReference type="PANTHER" id="PTHR43519">
    <property type="entry name" value="ATP-DEPENDENT RNA HELICASE HRPB"/>
    <property type="match status" value="1"/>
</dbReference>
<proteinExistence type="predicted"/>
<keyword evidence="2" id="KW-0378">Hydrolase</keyword>
<dbReference type="InterPro" id="IPR001650">
    <property type="entry name" value="Helicase_C-like"/>
</dbReference>
<dbReference type="FunFam" id="3.40.50.300:FF:002125">
    <property type="entry name" value="ATP-dependent helicase HrpB"/>
    <property type="match status" value="1"/>
</dbReference>
<dbReference type="PIRSF" id="PIRSF005496">
    <property type="entry name" value="ATP_hel_hrpB"/>
    <property type="match status" value="1"/>
</dbReference>
<dbReference type="OrthoDB" id="9805617at2"/>
<dbReference type="Pfam" id="PF24473">
    <property type="entry name" value="CON_HrpB"/>
    <property type="match status" value="1"/>
</dbReference>
<feature type="domain" description="Helicase ATP-binding" evidence="6">
    <location>
        <begin position="35"/>
        <end position="199"/>
    </location>
</feature>
<dbReference type="Pfam" id="PF00270">
    <property type="entry name" value="DEAD"/>
    <property type="match status" value="1"/>
</dbReference>
<evidence type="ECO:0000256" key="2">
    <source>
        <dbReference type="ARBA" id="ARBA00022801"/>
    </source>
</evidence>
<evidence type="ECO:0000313" key="11">
    <source>
        <dbReference type="Proteomes" id="UP000293902"/>
    </source>
</evidence>
<accession>A0A328FK46</accession>
<dbReference type="InterPro" id="IPR027417">
    <property type="entry name" value="P-loop_NTPase"/>
</dbReference>
<dbReference type="InterPro" id="IPR013689">
    <property type="entry name" value="RNA_helicase_ATP-dep_HrpB_C"/>
</dbReference>
<dbReference type="GO" id="GO:0004386">
    <property type="term" value="F:helicase activity"/>
    <property type="evidence" value="ECO:0007669"/>
    <property type="project" value="UniProtKB-KW"/>
</dbReference>
<name>A0A328FK46_9BACT</name>
<sequence length="882" mass="96327">MTRHFENGLSLLPGKVKNRPGISDLPVVSVLGQVNKALEKKAYALLAAPPGAGKTTLVPLGLMNRPWLKNKKIIMLEPRRLAARACAAHMAELLGETVGQRIGYQVRMEKCIGPQTQVQILTEGILTRRLQSDPGLEGVGLVIFDEFHERHIHGDLALALSLDAAEGFAQDLRIAIMSATMETQALSDLLGNAPVISSQGKAWPVETIYMDPHHQKGASGSRPGWAGILPTCLNTVVKAMTCHDGDILVFLPGAAAIRRLAEKLNEKFKQDPAVKVISLFGSLSFKDQKTAIEPAVAGNRKIVLATPIAETSLTIQGIRVVVDAGLVNRPEFSPGRGMTRLETRPVSKASADQRRGRAGRTAPGICYRLWPQYVHQGLVPFNRPEILNADLAHLVLELSLWGVRDPSELKWLDIPSTPAVAAAKGLLISLGALDHGGAITTHGREMLVAGIHPRLAHMILRAKEMGQGFLGCCLSALVEEKDIVSFEYGRRDPDIVLRLERLAKLSQPKNQKRAFPHRERALSILAQARRLAGLFNIQGRGMDMNAAGRLLAQAFPDRVAVRRSAGSLSFLTAKGNGVFFDTENTLSNRDFIVAVDVDGQAKNARIFLAAGLDRADLKNDFSTDLETQDVVDWDQGTGSVKAIRQTLFGRIVVSQKPLPAPNPEAVKSAMIRGIRQNGLQTLDWQKKTMNFRHRVVFLKTLAKARPDFARLPDVGDKTLTDTLTDWLGPFLSGVPSAAGLKRVDLDAAIKALFTWDQLKMVDRHAPTHIRVPSGSSVPIRYADKNGPLDSPVLGVRIQEIFGMAATPVIAAGQVPLTLHLLSPASRPVQITTDLGHFWAHTYQEVKKDLMGRYPKHYWPQNPHTAQATARAKPKSLSSVPKR</sequence>
<reference evidence="9 10" key="1">
    <citation type="submission" date="2018-06" db="EMBL/GenBank/DDBJ databases">
        <title>Complete Genome Sequence of Desulfobacter hydrogenophilus (DSM3380).</title>
        <authorList>
            <person name="Marietou A."/>
            <person name="Schreiber L."/>
            <person name="Marshall I."/>
            <person name="Jorgensen B."/>
        </authorList>
    </citation>
    <scope>NUCLEOTIDE SEQUENCE [LARGE SCALE GENOMIC DNA]</scope>
    <source>
        <strain evidence="9 10">DSM 3380</strain>
    </source>
</reference>
<feature type="region of interest" description="Disordered" evidence="5">
    <location>
        <begin position="860"/>
        <end position="882"/>
    </location>
</feature>
<dbReference type="InterPro" id="IPR007502">
    <property type="entry name" value="Helicase-assoc_dom"/>
</dbReference>
<evidence type="ECO:0000256" key="4">
    <source>
        <dbReference type="ARBA" id="ARBA00022840"/>
    </source>
</evidence>
<dbReference type="PROSITE" id="PS51194">
    <property type="entry name" value="HELICASE_CTER"/>
    <property type="match status" value="1"/>
</dbReference>
<dbReference type="EMBL" id="CP036313">
    <property type="protein sequence ID" value="QBH12878.1"/>
    <property type="molecule type" value="Genomic_DNA"/>
</dbReference>
<dbReference type="CDD" id="cd18791">
    <property type="entry name" value="SF2_C_RHA"/>
    <property type="match status" value="1"/>
</dbReference>
<dbReference type="InterPro" id="IPR049614">
    <property type="entry name" value="HrpB_DEXH"/>
</dbReference>
<dbReference type="RefSeq" id="WP_111952489.1">
    <property type="nucleotide sequence ID" value="NZ_CP036313.1"/>
</dbReference>
<dbReference type="GO" id="GO:0003676">
    <property type="term" value="F:nucleic acid binding"/>
    <property type="evidence" value="ECO:0007669"/>
    <property type="project" value="InterPro"/>
</dbReference>
<dbReference type="Proteomes" id="UP000293902">
    <property type="component" value="Chromosome"/>
</dbReference>
<dbReference type="SUPFAM" id="SSF52540">
    <property type="entry name" value="P-loop containing nucleoside triphosphate hydrolases"/>
    <property type="match status" value="2"/>
</dbReference>
<keyword evidence="4" id="KW-0067">ATP-binding</keyword>
<evidence type="ECO:0000259" key="6">
    <source>
        <dbReference type="PROSITE" id="PS51192"/>
    </source>
</evidence>
<dbReference type="SMART" id="SM00847">
    <property type="entry name" value="HA2"/>
    <property type="match status" value="1"/>
</dbReference>
<evidence type="ECO:0000256" key="3">
    <source>
        <dbReference type="ARBA" id="ARBA00022806"/>
    </source>
</evidence>
<evidence type="ECO:0000256" key="1">
    <source>
        <dbReference type="ARBA" id="ARBA00022741"/>
    </source>
</evidence>
<dbReference type="PANTHER" id="PTHR43519:SF1">
    <property type="entry name" value="ATP-DEPENDENT RNA HELICASE HRPB"/>
    <property type="match status" value="1"/>
</dbReference>
<keyword evidence="3 9" id="KW-0347">Helicase</keyword>
<evidence type="ECO:0000256" key="5">
    <source>
        <dbReference type="SAM" id="MobiDB-lite"/>
    </source>
</evidence>
<evidence type="ECO:0000259" key="7">
    <source>
        <dbReference type="PROSITE" id="PS51194"/>
    </source>
</evidence>
<dbReference type="InterPro" id="IPR014001">
    <property type="entry name" value="Helicase_ATP-bd"/>
</dbReference>
<reference evidence="8 11" key="2">
    <citation type="submission" date="2019-02" db="EMBL/GenBank/DDBJ databases">
        <title>Complete genome sequence of Desulfobacter hydrogenophilus AcRS1.</title>
        <authorList>
            <person name="Marietou A."/>
            <person name="Lund M.B."/>
            <person name="Marshall I.P.G."/>
            <person name="Schreiber L."/>
            <person name="Jorgensen B."/>
        </authorList>
    </citation>
    <scope>NUCLEOTIDE SEQUENCE [LARGE SCALE GENOMIC DNA]</scope>
    <source>
        <strain evidence="8 11">AcRS1</strain>
    </source>
</reference>
<dbReference type="Pfam" id="PF08482">
    <property type="entry name" value="HrpB_C"/>
    <property type="match status" value="1"/>
</dbReference>
<dbReference type="EMBL" id="QLNI01000001">
    <property type="protein sequence ID" value="RAM03862.1"/>
    <property type="molecule type" value="Genomic_DNA"/>
</dbReference>
<keyword evidence="11" id="KW-1185">Reference proteome</keyword>
<dbReference type="Gene3D" id="1.20.120.1080">
    <property type="match status" value="1"/>
</dbReference>
<dbReference type="GO" id="GO:0005524">
    <property type="term" value="F:ATP binding"/>
    <property type="evidence" value="ECO:0007669"/>
    <property type="project" value="UniProtKB-KW"/>
</dbReference>
<dbReference type="SMART" id="SM00487">
    <property type="entry name" value="DEXDc"/>
    <property type="match status" value="1"/>
</dbReference>
<dbReference type="InterPro" id="IPR011545">
    <property type="entry name" value="DEAD/DEAH_box_helicase_dom"/>
</dbReference>
<dbReference type="GO" id="GO:0016787">
    <property type="term" value="F:hydrolase activity"/>
    <property type="evidence" value="ECO:0007669"/>
    <property type="project" value="UniProtKB-KW"/>
</dbReference>
<protein>
    <submittedName>
        <fullName evidence="9">ATP-dependent helicase HrpB</fullName>
    </submittedName>
</protein>
<evidence type="ECO:0000313" key="9">
    <source>
        <dbReference type="EMBL" id="RAM03862.1"/>
    </source>
</evidence>
<dbReference type="Proteomes" id="UP000248798">
    <property type="component" value="Unassembled WGS sequence"/>
</dbReference>
<evidence type="ECO:0000313" key="10">
    <source>
        <dbReference type="Proteomes" id="UP000248798"/>
    </source>
</evidence>
<keyword evidence="1" id="KW-0547">Nucleotide-binding</keyword>